<evidence type="ECO:0000313" key="5">
    <source>
        <dbReference type="EMBL" id="KMO34049.1"/>
    </source>
</evidence>
<dbReference type="PROSITE" id="PS50043">
    <property type="entry name" value="HTH_LUXR_2"/>
    <property type="match status" value="1"/>
</dbReference>
<name>A0A0J6SKA0_9HYPH</name>
<dbReference type="Pfam" id="PF00196">
    <property type="entry name" value="GerE"/>
    <property type="match status" value="1"/>
</dbReference>
<reference evidence="5 6" key="1">
    <citation type="submission" date="2015-03" db="EMBL/GenBank/DDBJ databases">
        <title>Genome sequencing of Methylobacterium variabile DSM 16961.</title>
        <authorList>
            <person name="Chaudhry V."/>
            <person name="Patil P.B."/>
        </authorList>
    </citation>
    <scope>NUCLEOTIDE SEQUENCE [LARGE SCALE GENOMIC DNA]</scope>
    <source>
        <strain evidence="5 6">DSM 16961</strain>
    </source>
</reference>
<evidence type="ECO:0000313" key="6">
    <source>
        <dbReference type="Proteomes" id="UP000035955"/>
    </source>
</evidence>
<dbReference type="OrthoDB" id="3170288at2"/>
<dbReference type="SUPFAM" id="SSF75516">
    <property type="entry name" value="Pheromone-binding domain of LuxR-like quorum-sensing transcription factors"/>
    <property type="match status" value="1"/>
</dbReference>
<dbReference type="PANTHER" id="PTHR44688:SF16">
    <property type="entry name" value="DNA-BINDING TRANSCRIPTIONAL ACTIVATOR DEVR_DOSR"/>
    <property type="match status" value="1"/>
</dbReference>
<keyword evidence="1" id="KW-0805">Transcription regulation</keyword>
<organism evidence="5 6">
    <name type="scientific">Methylobacterium variabile</name>
    <dbReference type="NCBI Taxonomy" id="298794"/>
    <lineage>
        <taxon>Bacteria</taxon>
        <taxon>Pseudomonadati</taxon>
        <taxon>Pseudomonadota</taxon>
        <taxon>Alphaproteobacteria</taxon>
        <taxon>Hyphomicrobiales</taxon>
        <taxon>Methylobacteriaceae</taxon>
        <taxon>Methylobacterium</taxon>
    </lineage>
</organism>
<accession>A0A0J6SKA0</accession>
<evidence type="ECO:0000256" key="1">
    <source>
        <dbReference type="ARBA" id="ARBA00023015"/>
    </source>
</evidence>
<keyword evidence="3" id="KW-0804">Transcription</keyword>
<dbReference type="SMART" id="SM00421">
    <property type="entry name" value="HTH_LUXR"/>
    <property type="match status" value="1"/>
</dbReference>
<dbReference type="PRINTS" id="PR00038">
    <property type="entry name" value="HTHLUXR"/>
</dbReference>
<keyword evidence="6" id="KW-1185">Reference proteome</keyword>
<dbReference type="InterPro" id="IPR000792">
    <property type="entry name" value="Tscrpt_reg_LuxR_C"/>
</dbReference>
<dbReference type="Gene3D" id="3.30.450.80">
    <property type="entry name" value="Transcription factor LuxR-like, autoinducer-binding domain"/>
    <property type="match status" value="1"/>
</dbReference>
<dbReference type="EMBL" id="LABY01000142">
    <property type="protein sequence ID" value="KMO34049.1"/>
    <property type="molecule type" value="Genomic_DNA"/>
</dbReference>
<dbReference type="GO" id="GO:0003677">
    <property type="term" value="F:DNA binding"/>
    <property type="evidence" value="ECO:0007669"/>
    <property type="project" value="UniProtKB-KW"/>
</dbReference>
<feature type="domain" description="HTH luxR-type" evidence="4">
    <location>
        <begin position="174"/>
        <end position="239"/>
    </location>
</feature>
<keyword evidence="2" id="KW-0238">DNA-binding</keyword>
<dbReference type="InterPro" id="IPR036388">
    <property type="entry name" value="WH-like_DNA-bd_sf"/>
</dbReference>
<comment type="caution">
    <text evidence="5">The sequence shown here is derived from an EMBL/GenBank/DDBJ whole genome shotgun (WGS) entry which is preliminary data.</text>
</comment>
<evidence type="ECO:0000256" key="2">
    <source>
        <dbReference type="ARBA" id="ARBA00023125"/>
    </source>
</evidence>
<dbReference type="SUPFAM" id="SSF46894">
    <property type="entry name" value="C-terminal effector domain of the bipartite response regulators"/>
    <property type="match status" value="1"/>
</dbReference>
<dbReference type="InterPro" id="IPR016032">
    <property type="entry name" value="Sig_transdc_resp-reg_C-effctor"/>
</dbReference>
<dbReference type="PATRIC" id="fig|298794.3.peg.1265"/>
<dbReference type="Proteomes" id="UP000035955">
    <property type="component" value="Unassembled WGS sequence"/>
</dbReference>
<sequence>MSRKRLDLTLAFLRSLDRTASPQDVSDLLLRLLGRFGIEHALAGTLPIIGAQPRQQYEHALLDAMPTDWKARYLSRGYLFRDATVRHLGEANAPFAWSDIAGRYREDPAALRIMNEAGEHGLRHGVTVPLLTLDGQLAGFSFSGAQIEVSPEDLGTLQLVATYAFAQLVLLRSEAGAEIRLSPREREVLQWAAEGKTNWEIGEILSISAKGVEHHLRSTRAKLGTLNSTQSVAVALRRGLIS</sequence>
<dbReference type="Pfam" id="PF03472">
    <property type="entry name" value="Autoind_bind"/>
    <property type="match status" value="1"/>
</dbReference>
<dbReference type="PANTHER" id="PTHR44688">
    <property type="entry name" value="DNA-BINDING TRANSCRIPTIONAL ACTIVATOR DEVR_DOSR"/>
    <property type="match status" value="1"/>
</dbReference>
<dbReference type="GO" id="GO:0006355">
    <property type="term" value="P:regulation of DNA-templated transcription"/>
    <property type="evidence" value="ECO:0007669"/>
    <property type="project" value="InterPro"/>
</dbReference>
<gene>
    <name evidence="5" type="ORF">VQ02_19730</name>
</gene>
<dbReference type="CDD" id="cd06170">
    <property type="entry name" value="LuxR_C_like"/>
    <property type="match status" value="1"/>
</dbReference>
<dbReference type="Gene3D" id="1.10.10.10">
    <property type="entry name" value="Winged helix-like DNA-binding domain superfamily/Winged helix DNA-binding domain"/>
    <property type="match status" value="1"/>
</dbReference>
<dbReference type="InterPro" id="IPR036693">
    <property type="entry name" value="TF_LuxR_autoind-bd_dom_sf"/>
</dbReference>
<dbReference type="RefSeq" id="WP_048445915.1">
    <property type="nucleotide sequence ID" value="NZ_LABY01000142.1"/>
</dbReference>
<evidence type="ECO:0000256" key="3">
    <source>
        <dbReference type="ARBA" id="ARBA00023163"/>
    </source>
</evidence>
<proteinExistence type="predicted"/>
<dbReference type="AlphaFoldDB" id="A0A0J6SKA0"/>
<protein>
    <submittedName>
        <fullName evidence="5">Autoinducer-binding protein</fullName>
    </submittedName>
</protein>
<evidence type="ECO:0000259" key="4">
    <source>
        <dbReference type="PROSITE" id="PS50043"/>
    </source>
</evidence>
<dbReference type="InterPro" id="IPR005143">
    <property type="entry name" value="TF_LuxR_autoind-bd_dom"/>
</dbReference>